<dbReference type="Proteomes" id="UP001158066">
    <property type="component" value="Unassembled WGS sequence"/>
</dbReference>
<dbReference type="PROSITE" id="PS50109">
    <property type="entry name" value="HIS_KIN"/>
    <property type="match status" value="1"/>
</dbReference>
<dbReference type="InterPro" id="IPR003594">
    <property type="entry name" value="HATPase_dom"/>
</dbReference>
<dbReference type="InterPro" id="IPR036890">
    <property type="entry name" value="HATPase_C_sf"/>
</dbReference>
<feature type="domain" description="Histidine kinase" evidence="3">
    <location>
        <begin position="1"/>
        <end position="106"/>
    </location>
</feature>
<dbReference type="SUPFAM" id="SSF55874">
    <property type="entry name" value="ATPase domain of HSP90 chaperone/DNA topoisomerase II/histidine kinase"/>
    <property type="match status" value="1"/>
</dbReference>
<protein>
    <submittedName>
        <fullName evidence="4">Histidine kinase-, DNA gyrase B-, and HSP90-like ATPase</fullName>
    </submittedName>
</protein>
<dbReference type="EMBL" id="FXUF01000003">
    <property type="protein sequence ID" value="SMP49819.1"/>
    <property type="molecule type" value="Genomic_DNA"/>
</dbReference>
<name>A0AA45WV69_9CLOT</name>
<dbReference type="InterPro" id="IPR005467">
    <property type="entry name" value="His_kinase_dom"/>
</dbReference>
<comment type="caution">
    <text evidence="4">The sequence shown here is derived from an EMBL/GenBank/DDBJ whole genome shotgun (WGS) entry which is preliminary data.</text>
</comment>
<organism evidence="4 5">
    <name type="scientific">Anoxynatronum buryatiense</name>
    <dbReference type="NCBI Taxonomy" id="489973"/>
    <lineage>
        <taxon>Bacteria</taxon>
        <taxon>Bacillati</taxon>
        <taxon>Bacillota</taxon>
        <taxon>Clostridia</taxon>
        <taxon>Eubacteriales</taxon>
        <taxon>Clostridiaceae</taxon>
        <taxon>Anoxynatronum</taxon>
    </lineage>
</organism>
<sequence length="185" mass="21054">MKELALHILDIVQNSISADASLINIIVHEDTVDDRLEIQIKDNGKGMATDLLNSVKDPFTTTRKTRRVGLGIPLLNQAAQECDGSLEIKSVEECGTDLIAWFRLSHIDRMPLGNMAETIALILMNDNDFDLQYEHCFNQRKLTFNTQELRPMLEDVPLNHPDVIAWIKQSLQEEIDELYQQPIKG</sequence>
<proteinExistence type="predicted"/>
<gene>
    <name evidence="4" type="ORF">SAMN06296020_103385</name>
</gene>
<evidence type="ECO:0000256" key="1">
    <source>
        <dbReference type="ARBA" id="ARBA00022777"/>
    </source>
</evidence>
<keyword evidence="5" id="KW-1185">Reference proteome</keyword>
<dbReference type="RefSeq" id="WP_283408637.1">
    <property type="nucleotide sequence ID" value="NZ_FXUF01000003.1"/>
</dbReference>
<evidence type="ECO:0000256" key="2">
    <source>
        <dbReference type="ARBA" id="ARBA00023012"/>
    </source>
</evidence>
<keyword evidence="2" id="KW-0902">Two-component regulatory system</keyword>
<accession>A0AA45WV69</accession>
<dbReference type="SMART" id="SM00387">
    <property type="entry name" value="HATPase_c"/>
    <property type="match status" value="1"/>
</dbReference>
<dbReference type="Gene3D" id="3.30.565.10">
    <property type="entry name" value="Histidine kinase-like ATPase, C-terminal domain"/>
    <property type="match status" value="1"/>
</dbReference>
<dbReference type="GO" id="GO:0000160">
    <property type="term" value="P:phosphorelay signal transduction system"/>
    <property type="evidence" value="ECO:0007669"/>
    <property type="project" value="UniProtKB-KW"/>
</dbReference>
<dbReference type="Pfam" id="PF02518">
    <property type="entry name" value="HATPase_c"/>
    <property type="match status" value="1"/>
</dbReference>
<keyword evidence="1 4" id="KW-0418">Kinase</keyword>
<dbReference type="GO" id="GO:0016301">
    <property type="term" value="F:kinase activity"/>
    <property type="evidence" value="ECO:0007669"/>
    <property type="project" value="UniProtKB-KW"/>
</dbReference>
<evidence type="ECO:0000313" key="5">
    <source>
        <dbReference type="Proteomes" id="UP001158066"/>
    </source>
</evidence>
<evidence type="ECO:0000313" key="4">
    <source>
        <dbReference type="EMBL" id="SMP49819.1"/>
    </source>
</evidence>
<keyword evidence="1 4" id="KW-0808">Transferase</keyword>
<dbReference type="AlphaFoldDB" id="A0AA45WV69"/>
<reference evidence="4" key="1">
    <citation type="submission" date="2017-05" db="EMBL/GenBank/DDBJ databases">
        <authorList>
            <person name="Varghese N."/>
            <person name="Submissions S."/>
        </authorList>
    </citation>
    <scope>NUCLEOTIDE SEQUENCE</scope>
    <source>
        <strain evidence="4">Su22</strain>
    </source>
</reference>
<evidence type="ECO:0000259" key="3">
    <source>
        <dbReference type="PROSITE" id="PS50109"/>
    </source>
</evidence>